<evidence type="ECO:0000256" key="5">
    <source>
        <dbReference type="ARBA" id="ARBA00022801"/>
    </source>
</evidence>
<keyword evidence="4 12" id="KW-0547">Nucleotide-binding</keyword>
<dbReference type="InterPro" id="IPR036185">
    <property type="entry name" value="DNA_heli_DnaB-like_N_sf"/>
</dbReference>
<dbReference type="SMART" id="SM00382">
    <property type="entry name" value="AAA"/>
    <property type="match status" value="1"/>
</dbReference>
<dbReference type="CDD" id="cd00984">
    <property type="entry name" value="DnaB_C"/>
    <property type="match status" value="1"/>
</dbReference>
<comment type="catalytic activity">
    <reaction evidence="10 12">
        <text>ATP + H2O = ADP + phosphate + H(+)</text>
        <dbReference type="Rhea" id="RHEA:13065"/>
        <dbReference type="ChEBI" id="CHEBI:15377"/>
        <dbReference type="ChEBI" id="CHEBI:15378"/>
        <dbReference type="ChEBI" id="CHEBI:30616"/>
        <dbReference type="ChEBI" id="CHEBI:43474"/>
        <dbReference type="ChEBI" id="CHEBI:456216"/>
        <dbReference type="EC" id="5.6.2.3"/>
    </reaction>
</comment>
<dbReference type="InterPro" id="IPR003593">
    <property type="entry name" value="AAA+_ATPase"/>
</dbReference>
<dbReference type="PANTHER" id="PTHR30153:SF2">
    <property type="entry name" value="REPLICATIVE DNA HELICASE"/>
    <property type="match status" value="1"/>
</dbReference>
<dbReference type="InterPro" id="IPR016136">
    <property type="entry name" value="DNA_helicase_N/primase_C"/>
</dbReference>
<keyword evidence="9" id="KW-0413">Isomerase</keyword>
<evidence type="ECO:0000256" key="8">
    <source>
        <dbReference type="ARBA" id="ARBA00023125"/>
    </source>
</evidence>
<dbReference type="Proteomes" id="UP000034368">
    <property type="component" value="Unassembled WGS sequence"/>
</dbReference>
<evidence type="ECO:0000256" key="10">
    <source>
        <dbReference type="ARBA" id="ARBA00048954"/>
    </source>
</evidence>
<dbReference type="InterPro" id="IPR027417">
    <property type="entry name" value="P-loop_NTPase"/>
</dbReference>
<evidence type="ECO:0000256" key="2">
    <source>
        <dbReference type="ARBA" id="ARBA00022515"/>
    </source>
</evidence>
<dbReference type="EMBL" id="LCKD01000003">
    <property type="protein sequence ID" value="KKT90319.1"/>
    <property type="molecule type" value="Genomic_DNA"/>
</dbReference>
<evidence type="ECO:0000256" key="12">
    <source>
        <dbReference type="RuleBase" id="RU362085"/>
    </source>
</evidence>
<comment type="caution">
    <text evidence="14">The sequence shown here is derived from an EMBL/GenBank/DDBJ whole genome shotgun (WGS) entry which is preliminary data.</text>
</comment>
<dbReference type="Pfam" id="PF00772">
    <property type="entry name" value="DnaB"/>
    <property type="match status" value="1"/>
</dbReference>
<protein>
    <recommendedName>
        <fullName evidence="11 12">Replicative DNA helicase</fullName>
        <ecNumber evidence="11 12">5.6.2.3</ecNumber>
    </recommendedName>
</protein>
<evidence type="ECO:0000313" key="15">
    <source>
        <dbReference type="Proteomes" id="UP000034368"/>
    </source>
</evidence>
<dbReference type="Pfam" id="PF03796">
    <property type="entry name" value="DnaB_C"/>
    <property type="match status" value="1"/>
</dbReference>
<dbReference type="Gene3D" id="3.40.50.300">
    <property type="entry name" value="P-loop containing nucleotide triphosphate hydrolases"/>
    <property type="match status" value="1"/>
</dbReference>
<evidence type="ECO:0000256" key="4">
    <source>
        <dbReference type="ARBA" id="ARBA00022741"/>
    </source>
</evidence>
<evidence type="ECO:0000256" key="7">
    <source>
        <dbReference type="ARBA" id="ARBA00022840"/>
    </source>
</evidence>
<dbReference type="EC" id="5.6.2.3" evidence="11 12"/>
<sequence length="474" mass="52898">MPLFFEFPYNGRMVSKELPDKLPPRNIDAEKSLLGSILIDREAINKVADHLRVEDFYNRNHQMIYEAMVSLFEKREPIDILSLSNCLTETGRLDESGGMSYLSSLVNAVASSAHVGSYAKIVQKKKMLRDLIDAAHHIISLGYQEDEDTDVLLDEAERKLFAVSNKSLTKNFLPLESTLSEAIERITSQDDGILRGHKTGFTDLDNLLGGLQKSDLIILAARPSVGKTAFAMNIAYNAARQGIPVGVFSMEMSVDQVVDRLIAVSSGASLWKLRTGKLSHREGNDDFLKITTACEELATLPIFIDDSPSPNVLQMRAMARRLQAEHGLGLLVVDYLQLMASRKSYESPVQQVTEISRGLKGLAKELNIPIIALSQLSRAIEQRDGHKPKLSDLRDSGSIEQDSDCVMFIHRDDKNNYEKAERDGRLNTAQLIVAKHRNGPTGEIEFRIDPDSLKFLEVDKRYQASSIMPQGEII</sequence>
<evidence type="ECO:0000256" key="3">
    <source>
        <dbReference type="ARBA" id="ARBA00022705"/>
    </source>
</evidence>
<proteinExistence type="inferred from homology"/>
<evidence type="ECO:0000313" key="14">
    <source>
        <dbReference type="EMBL" id="KKT90319.1"/>
    </source>
</evidence>
<dbReference type="GO" id="GO:0003677">
    <property type="term" value="F:DNA binding"/>
    <property type="evidence" value="ECO:0007669"/>
    <property type="project" value="UniProtKB-UniRule"/>
</dbReference>
<keyword evidence="6 12" id="KW-0347">Helicase</keyword>
<dbReference type="GO" id="GO:0006269">
    <property type="term" value="P:DNA replication, synthesis of primer"/>
    <property type="evidence" value="ECO:0007669"/>
    <property type="project" value="UniProtKB-UniRule"/>
</dbReference>
<dbReference type="PROSITE" id="PS51199">
    <property type="entry name" value="SF4_HELICASE"/>
    <property type="match status" value="1"/>
</dbReference>
<comment type="function">
    <text evidence="12">The main replicative DNA helicase, it participates in initiation and elongation during chromosome replication. Travels ahead of the DNA replisome, separating dsDNA into templates for DNA synthesis. A processive ATP-dependent 5'-3' DNA helicase it has DNA-dependent ATPase activity.</text>
</comment>
<dbReference type="InterPro" id="IPR007694">
    <property type="entry name" value="DNA_helicase_DnaB-like_C"/>
</dbReference>
<name>A0A0G1P1S0_9BACT</name>
<dbReference type="GO" id="GO:1990077">
    <property type="term" value="C:primosome complex"/>
    <property type="evidence" value="ECO:0007669"/>
    <property type="project" value="UniProtKB-UniRule"/>
</dbReference>
<keyword evidence="7 12" id="KW-0067">ATP-binding</keyword>
<keyword evidence="5 12" id="KW-0378">Hydrolase</keyword>
<dbReference type="GO" id="GO:0016887">
    <property type="term" value="F:ATP hydrolysis activity"/>
    <property type="evidence" value="ECO:0007669"/>
    <property type="project" value="RHEA"/>
</dbReference>
<evidence type="ECO:0000256" key="6">
    <source>
        <dbReference type="ARBA" id="ARBA00022806"/>
    </source>
</evidence>
<accession>A0A0G1P1S0</accession>
<keyword evidence="3 12" id="KW-0235">DNA replication</keyword>
<dbReference type="FunFam" id="1.10.860.10:FF:000001">
    <property type="entry name" value="Replicative DNA helicase"/>
    <property type="match status" value="1"/>
</dbReference>
<evidence type="ECO:0000256" key="1">
    <source>
        <dbReference type="ARBA" id="ARBA00008428"/>
    </source>
</evidence>
<comment type="similarity">
    <text evidence="1 12">Belongs to the helicase family. DnaB subfamily.</text>
</comment>
<dbReference type="PANTHER" id="PTHR30153">
    <property type="entry name" value="REPLICATIVE DNA HELICASE DNAB"/>
    <property type="match status" value="1"/>
</dbReference>
<gene>
    <name evidence="14" type="ORF">UW90_C0003G0043</name>
</gene>
<dbReference type="AlphaFoldDB" id="A0A0G1P1S0"/>
<dbReference type="GO" id="GO:0005524">
    <property type="term" value="F:ATP binding"/>
    <property type="evidence" value="ECO:0007669"/>
    <property type="project" value="UniProtKB-UniRule"/>
</dbReference>
<keyword evidence="2 12" id="KW-0639">Primosome</keyword>
<dbReference type="SUPFAM" id="SSF52540">
    <property type="entry name" value="P-loop containing nucleoside triphosphate hydrolases"/>
    <property type="match status" value="1"/>
</dbReference>
<evidence type="ECO:0000256" key="9">
    <source>
        <dbReference type="ARBA" id="ARBA00023235"/>
    </source>
</evidence>
<dbReference type="Gene3D" id="1.10.860.10">
    <property type="entry name" value="DNAb Helicase, Chain A"/>
    <property type="match status" value="1"/>
</dbReference>
<evidence type="ECO:0000259" key="13">
    <source>
        <dbReference type="PROSITE" id="PS51199"/>
    </source>
</evidence>
<keyword evidence="8 12" id="KW-0238">DNA-binding</keyword>
<dbReference type="NCBIfam" id="TIGR00665">
    <property type="entry name" value="DnaB"/>
    <property type="match status" value="1"/>
</dbReference>
<reference evidence="14 15" key="1">
    <citation type="journal article" date="2015" name="Nature">
        <title>rRNA introns, odd ribosomes, and small enigmatic genomes across a large radiation of phyla.</title>
        <authorList>
            <person name="Brown C.T."/>
            <person name="Hug L.A."/>
            <person name="Thomas B.C."/>
            <person name="Sharon I."/>
            <person name="Castelle C.J."/>
            <person name="Singh A."/>
            <person name="Wilkins M.J."/>
            <person name="Williams K.H."/>
            <person name="Banfield J.F."/>
        </authorList>
    </citation>
    <scope>NUCLEOTIDE SEQUENCE [LARGE SCALE GENOMIC DNA]</scope>
</reference>
<dbReference type="GO" id="GO:0043139">
    <property type="term" value="F:5'-3' DNA helicase activity"/>
    <property type="evidence" value="ECO:0007669"/>
    <property type="project" value="UniProtKB-EC"/>
</dbReference>
<dbReference type="PATRIC" id="fig|1619026.3.peg.191"/>
<organism evidence="14 15">
    <name type="scientific">Candidatus Yanofskybacteria bacterium GW2011_GWB1_45_11</name>
    <dbReference type="NCBI Taxonomy" id="1619026"/>
    <lineage>
        <taxon>Bacteria</taxon>
        <taxon>Candidatus Yanofskyibacteriota</taxon>
    </lineage>
</organism>
<feature type="domain" description="SF4 helicase" evidence="13">
    <location>
        <begin position="190"/>
        <end position="462"/>
    </location>
</feature>
<dbReference type="GO" id="GO:0005829">
    <property type="term" value="C:cytosol"/>
    <property type="evidence" value="ECO:0007669"/>
    <property type="project" value="TreeGrafter"/>
</dbReference>
<dbReference type="SUPFAM" id="SSF48024">
    <property type="entry name" value="N-terminal domain of DnaB helicase"/>
    <property type="match status" value="1"/>
</dbReference>
<evidence type="ECO:0000256" key="11">
    <source>
        <dbReference type="NCBIfam" id="TIGR00665"/>
    </source>
</evidence>
<dbReference type="InterPro" id="IPR007692">
    <property type="entry name" value="DNA_helicase_DnaB"/>
</dbReference>
<dbReference type="InterPro" id="IPR007693">
    <property type="entry name" value="DNA_helicase_DnaB-like_N"/>
</dbReference>